<comment type="caution">
    <text evidence="1">The sequence shown here is derived from an EMBL/GenBank/DDBJ whole genome shotgun (WGS) entry which is preliminary data.</text>
</comment>
<dbReference type="RefSeq" id="XP_025390559.1">
    <property type="nucleotide sequence ID" value="XM_025532667.1"/>
</dbReference>
<dbReference type="EMBL" id="MSFU01000006">
    <property type="protein sequence ID" value="PWY78767.1"/>
    <property type="molecule type" value="Genomic_DNA"/>
</dbReference>
<protein>
    <submittedName>
        <fullName evidence="1">Uncharacterized protein</fullName>
    </submittedName>
</protein>
<proteinExistence type="predicted"/>
<dbReference type="VEuPathDB" id="FungiDB:BO83DRAFT_386466"/>
<organism evidence="1 2">
    <name type="scientific">Aspergillus eucalypticola (strain CBS 122712 / IBT 29274)</name>
    <dbReference type="NCBI Taxonomy" id="1448314"/>
    <lineage>
        <taxon>Eukaryota</taxon>
        <taxon>Fungi</taxon>
        <taxon>Dikarya</taxon>
        <taxon>Ascomycota</taxon>
        <taxon>Pezizomycotina</taxon>
        <taxon>Eurotiomycetes</taxon>
        <taxon>Eurotiomycetidae</taxon>
        <taxon>Eurotiales</taxon>
        <taxon>Aspergillaceae</taxon>
        <taxon>Aspergillus</taxon>
        <taxon>Aspergillus subgen. Circumdati</taxon>
    </lineage>
</organism>
<evidence type="ECO:0000313" key="2">
    <source>
        <dbReference type="Proteomes" id="UP000246171"/>
    </source>
</evidence>
<keyword evidence="2" id="KW-1185">Reference proteome</keyword>
<dbReference type="OrthoDB" id="4338954at2759"/>
<accession>A0A317W0N8</accession>
<sequence length="126" mass="14377">MLMNMLHDAVSASHSSRQINHIEHQIITTTLPTMNVSASPSGSQPFIKRPTLSPAFKKPSRWYLPLMGAIALGFGVANYYENQARQPQFDREEEERLRKNRALMDAYGDKETVQDIERALVVYDLQ</sequence>
<name>A0A317W0N8_ASPEC</name>
<evidence type="ECO:0000313" key="1">
    <source>
        <dbReference type="EMBL" id="PWY78767.1"/>
    </source>
</evidence>
<gene>
    <name evidence="1" type="ORF">BO83DRAFT_386466</name>
</gene>
<dbReference type="Proteomes" id="UP000246171">
    <property type="component" value="Unassembled WGS sequence"/>
</dbReference>
<dbReference type="AlphaFoldDB" id="A0A317W0N8"/>
<dbReference type="GeneID" id="37054629"/>
<reference evidence="1" key="1">
    <citation type="submission" date="2016-12" db="EMBL/GenBank/DDBJ databases">
        <title>The genomes of Aspergillus section Nigri reveals drivers in fungal speciation.</title>
        <authorList>
            <consortium name="DOE Joint Genome Institute"/>
            <person name="Vesth T.C."/>
            <person name="Nybo J."/>
            <person name="Theobald S."/>
            <person name="Brandl J."/>
            <person name="Frisvad J.C."/>
            <person name="Nielsen K.F."/>
            <person name="Lyhne E.K."/>
            <person name="Kogle M.E."/>
            <person name="Kuo A."/>
            <person name="Riley R."/>
            <person name="Clum A."/>
            <person name="Nolan M."/>
            <person name="Lipzen A."/>
            <person name="Salamov A."/>
            <person name="Henrissat B."/>
            <person name="Wiebenga A."/>
            <person name="De vries R.P."/>
            <person name="Grigoriev I.V."/>
            <person name="Mortensen U.H."/>
            <person name="Andersen M.R."/>
            <person name="Baker S.E."/>
        </authorList>
    </citation>
    <scope>NUCLEOTIDE SEQUENCE</scope>
    <source>
        <strain evidence="1">CBS 122712</strain>
    </source>
</reference>